<dbReference type="Gene3D" id="2.60.40.1120">
    <property type="entry name" value="Carboxypeptidase-like, regulatory domain"/>
    <property type="match status" value="1"/>
</dbReference>
<keyword evidence="5" id="KW-1185">Reference proteome</keyword>
<keyword evidence="2" id="KW-0732">Signal</keyword>
<proteinExistence type="predicted"/>
<dbReference type="Pfam" id="PF13620">
    <property type="entry name" value="CarboxypepD_reg"/>
    <property type="match status" value="1"/>
</dbReference>
<evidence type="ECO:0000259" key="3">
    <source>
        <dbReference type="Pfam" id="PF14905"/>
    </source>
</evidence>
<gene>
    <name evidence="4" type="ORF">FW778_11175</name>
</gene>
<feature type="chain" id="PRO_5023806855" evidence="2">
    <location>
        <begin position="21"/>
        <end position="964"/>
    </location>
</feature>
<dbReference type="SUPFAM" id="SSF56935">
    <property type="entry name" value="Porins"/>
    <property type="match status" value="1"/>
</dbReference>
<reference evidence="4 5" key="1">
    <citation type="submission" date="2019-09" db="EMBL/GenBank/DDBJ databases">
        <title>Draft genome sequence of Ginsengibacter sp. BR5-29.</title>
        <authorList>
            <person name="Im W.-T."/>
        </authorList>
    </citation>
    <scope>NUCLEOTIDE SEQUENCE [LARGE SCALE GENOMIC DNA]</scope>
    <source>
        <strain evidence="4 5">BR5-29</strain>
    </source>
</reference>
<evidence type="ECO:0000313" key="5">
    <source>
        <dbReference type="Proteomes" id="UP000326903"/>
    </source>
</evidence>
<feature type="domain" description="Outer membrane protein beta-barrel" evidence="3">
    <location>
        <begin position="457"/>
        <end position="924"/>
    </location>
</feature>
<accession>A0A5J5IJB7</accession>
<evidence type="ECO:0000313" key="4">
    <source>
        <dbReference type="EMBL" id="KAA9039382.1"/>
    </source>
</evidence>
<organism evidence="4 5">
    <name type="scientific">Ginsengibacter hankyongi</name>
    <dbReference type="NCBI Taxonomy" id="2607284"/>
    <lineage>
        <taxon>Bacteria</taxon>
        <taxon>Pseudomonadati</taxon>
        <taxon>Bacteroidota</taxon>
        <taxon>Chitinophagia</taxon>
        <taxon>Chitinophagales</taxon>
        <taxon>Chitinophagaceae</taxon>
        <taxon>Ginsengibacter</taxon>
    </lineage>
</organism>
<dbReference type="AlphaFoldDB" id="A0A5J5IJB7"/>
<evidence type="ECO:0000256" key="2">
    <source>
        <dbReference type="SAM" id="SignalP"/>
    </source>
</evidence>
<sequence>MYRILFACLFIAAFSSAAKAQSVTGILQDANDNSPVPNATIKLASADSSSRVFSSVSNNKGSFTFINVPAGNYTFTATSIGYATVAKMISVDANTNNLGVIAIAKGAKTLQAVIVNGAPPPVKQNNDTLDYAASQFKVNPDATSEDLIKKMPGITVDKSGTVTAQGETVKKVTVDGRDFFGDDATATLRNLPAEIIDKIQVFDKLSDQAQLTGFDDGNTTKAINIVTKKDMRTGNFGRVFAGYGTDNRYSGGGNVSFFNNARRISLVGLVNNVNQQNFSSQDLLGITSSGNRGGGGRRGGGGGGNFRGGDQSNFTVGQQNGISKTNAFGINYSDAWGKNIDVTGSYFFNNSNTSNNQALNQQNIITKDSSNYYDENTISDNKNYNNRANVRLTYRIDSSNSILVTSSLNFQNNNSINFVHGVNYSDVNKQNIISLTDNDINSNFHGNNLSNLVLFRHAFSKRGRSISLGISNSSSDKVGDNYLTAVNTYYKSTTVTDSLRQLSNQQNHNNKYSFNLVYTEPVGKRGQLQVNYNPSFSNNNADQETFNYDDGSAKYSLLDTSLSNKFNNTYNTQNTGITFRRGDRDNMIAAGVSYQYSELKSDQVFPQVSHIDNSYSNILGNVFSRFKLSSKSNLRIIYRGSVSAPSVTQLQNVINNSNQFFYSTGNPDLQQQYTHNIITRYNYTNSVKGQSFFANIFFQTINNYVANATYTASKDSALSRTITLFKGSQISKPVNLNGYISARSFFTFGLPIKFLKSNLNWNAGIGYAKQPGLINDVSNISNSYNYNFGAVLSSNISEYVDFNLSYSGNINTVKNTLQPTLNNNYFTQSAGISANLLTKRGLFFNNDLSNEYYKGLAGGYNTNYWLWNIAVGQKFLKNQVGELKLSVFDLLKQNKSITRNVTESYIQDVQNQVLQQYFMLTFTYKLKTFGKGKPNNTQEDHEFRRFGGPGGPPFGGGGHGGPSL</sequence>
<dbReference type="Pfam" id="PF14905">
    <property type="entry name" value="OMP_b-brl_3"/>
    <property type="match status" value="1"/>
</dbReference>
<feature type="compositionally biased region" description="Gly residues" evidence="1">
    <location>
        <begin position="947"/>
        <end position="964"/>
    </location>
</feature>
<feature type="region of interest" description="Disordered" evidence="1">
    <location>
        <begin position="287"/>
        <end position="318"/>
    </location>
</feature>
<dbReference type="InterPro" id="IPR008969">
    <property type="entry name" value="CarboxyPept-like_regulatory"/>
</dbReference>
<name>A0A5J5IJB7_9BACT</name>
<protein>
    <submittedName>
        <fullName evidence="4">Outer membrane beta-barrel protein</fullName>
    </submittedName>
</protein>
<feature type="compositionally biased region" description="Gly residues" evidence="1">
    <location>
        <begin position="291"/>
        <end position="307"/>
    </location>
</feature>
<dbReference type="SUPFAM" id="SSF49464">
    <property type="entry name" value="Carboxypeptidase regulatory domain-like"/>
    <property type="match status" value="1"/>
</dbReference>
<dbReference type="InterPro" id="IPR041700">
    <property type="entry name" value="OMP_b-brl_3"/>
</dbReference>
<dbReference type="Proteomes" id="UP000326903">
    <property type="component" value="Unassembled WGS sequence"/>
</dbReference>
<evidence type="ECO:0000256" key="1">
    <source>
        <dbReference type="SAM" id="MobiDB-lite"/>
    </source>
</evidence>
<feature type="signal peptide" evidence="2">
    <location>
        <begin position="1"/>
        <end position="20"/>
    </location>
</feature>
<comment type="caution">
    <text evidence="4">The sequence shown here is derived from an EMBL/GenBank/DDBJ whole genome shotgun (WGS) entry which is preliminary data.</text>
</comment>
<feature type="region of interest" description="Disordered" evidence="1">
    <location>
        <begin position="933"/>
        <end position="964"/>
    </location>
</feature>
<dbReference type="EMBL" id="VYQF01000002">
    <property type="protein sequence ID" value="KAA9039382.1"/>
    <property type="molecule type" value="Genomic_DNA"/>
</dbReference>
<dbReference type="RefSeq" id="WP_150414793.1">
    <property type="nucleotide sequence ID" value="NZ_VYQF01000002.1"/>
</dbReference>